<dbReference type="Proteomes" id="UP001384579">
    <property type="component" value="Unassembled WGS sequence"/>
</dbReference>
<reference evidence="1 2" key="1">
    <citation type="journal article" date="2020" name="Harmful Algae">
        <title>Molecular and morphological characterization of a novel dihydroanatoxin-a producing Microcoleus species (cyanobacteria) from the Russian River, California, USA.</title>
        <authorList>
            <person name="Conklin K.Y."/>
            <person name="Stancheva R."/>
            <person name="Otten T.G."/>
            <person name="Fadness R."/>
            <person name="Boyer G.L."/>
            <person name="Read B."/>
            <person name="Zhang X."/>
            <person name="Sheath R.G."/>
        </authorList>
    </citation>
    <scope>NUCLEOTIDE SEQUENCE [LARGE SCALE GENOMIC DNA]</scope>
    <source>
        <strain evidence="1 2">PTRS2</strain>
    </source>
</reference>
<evidence type="ECO:0008006" key="3">
    <source>
        <dbReference type="Google" id="ProtNLM"/>
    </source>
</evidence>
<comment type="caution">
    <text evidence="1">The sequence shown here is derived from an EMBL/GenBank/DDBJ whole genome shotgun (WGS) entry which is preliminary data.</text>
</comment>
<evidence type="ECO:0000313" key="1">
    <source>
        <dbReference type="EMBL" id="MEK0184771.1"/>
    </source>
</evidence>
<dbReference type="EMBL" id="JBBLXS010000072">
    <property type="protein sequence ID" value="MEK0184771.1"/>
    <property type="molecule type" value="Genomic_DNA"/>
</dbReference>
<accession>A0ABU8YKH8</accession>
<dbReference type="RefSeq" id="WP_340520451.1">
    <property type="nucleotide sequence ID" value="NZ_JBBLXS010000072.1"/>
</dbReference>
<protein>
    <recommendedName>
        <fullName evidence="3">CHAT domain-containing protein</fullName>
    </recommendedName>
</protein>
<evidence type="ECO:0000313" key="2">
    <source>
        <dbReference type="Proteomes" id="UP001384579"/>
    </source>
</evidence>
<proteinExistence type="predicted"/>
<dbReference type="Gene3D" id="1.25.40.10">
    <property type="entry name" value="Tetratricopeptide repeat domain"/>
    <property type="match status" value="1"/>
</dbReference>
<organism evidence="1 2">
    <name type="scientific">Microcoleus anatoxicus PTRS2</name>
    <dbReference type="NCBI Taxonomy" id="2705321"/>
    <lineage>
        <taxon>Bacteria</taxon>
        <taxon>Bacillati</taxon>
        <taxon>Cyanobacteriota</taxon>
        <taxon>Cyanophyceae</taxon>
        <taxon>Oscillatoriophycideae</taxon>
        <taxon>Oscillatoriales</taxon>
        <taxon>Microcoleaceae</taxon>
        <taxon>Microcoleus</taxon>
        <taxon>Microcoleus anatoxicus</taxon>
    </lineage>
</organism>
<keyword evidence="2" id="KW-1185">Reference proteome</keyword>
<dbReference type="SUPFAM" id="SSF48452">
    <property type="entry name" value="TPR-like"/>
    <property type="match status" value="1"/>
</dbReference>
<name>A0ABU8YKH8_9CYAN</name>
<gene>
    <name evidence="1" type="ORF">WMG39_07855</name>
</gene>
<sequence length="117" mass="13671">MTRKIYSREVFPLNWARTQHNLGNAYRDRIFGDETENIKQGLAFYHNALEVFTPEEFPEDWARTKNNLAMAYAQWIGELKLDSESTQGIKGFLESYDSDEKPFESPFYWAAFCAIGE</sequence>
<dbReference type="InterPro" id="IPR011990">
    <property type="entry name" value="TPR-like_helical_dom_sf"/>
</dbReference>